<dbReference type="PANTHER" id="PTHR34145">
    <property type="entry name" value="OS02G0105600 PROTEIN"/>
    <property type="match status" value="1"/>
</dbReference>
<gene>
    <name evidence="2" type="ORF">OSB04_026488</name>
</gene>
<dbReference type="Gene3D" id="1.20.1280.50">
    <property type="match status" value="1"/>
</dbReference>
<dbReference type="EMBL" id="JARYMX010000007">
    <property type="protein sequence ID" value="KAJ9539982.1"/>
    <property type="molecule type" value="Genomic_DNA"/>
</dbReference>
<dbReference type="Pfam" id="PF00646">
    <property type="entry name" value="F-box"/>
    <property type="match status" value="2"/>
</dbReference>
<evidence type="ECO:0000313" key="3">
    <source>
        <dbReference type="Proteomes" id="UP001172457"/>
    </source>
</evidence>
<name>A0AA38SVH8_9ASTR</name>
<dbReference type="PANTHER" id="PTHR34145:SF79">
    <property type="entry name" value="F-BOX DOMAIN, FBD DOMAIN, LEUCINE-RICH REPEAT DOMAIN SUPERFAMILY"/>
    <property type="match status" value="1"/>
</dbReference>
<comment type="caution">
    <text evidence="2">The sequence shown here is derived from an EMBL/GenBank/DDBJ whole genome shotgun (WGS) entry which is preliminary data.</text>
</comment>
<dbReference type="SUPFAM" id="SSF52047">
    <property type="entry name" value="RNI-like"/>
    <property type="match status" value="2"/>
</dbReference>
<accession>A0AA38SVH8</accession>
<dbReference type="InterPro" id="IPR032675">
    <property type="entry name" value="LRR_dom_sf"/>
</dbReference>
<dbReference type="PROSITE" id="PS50181">
    <property type="entry name" value="FBOX"/>
    <property type="match status" value="2"/>
</dbReference>
<dbReference type="CDD" id="cd22160">
    <property type="entry name" value="F-box_AtFBL13-like"/>
    <property type="match status" value="2"/>
</dbReference>
<dbReference type="InterPro" id="IPR053781">
    <property type="entry name" value="F-box_AtFBL13-like"/>
</dbReference>
<evidence type="ECO:0000259" key="1">
    <source>
        <dbReference type="PROSITE" id="PS50181"/>
    </source>
</evidence>
<dbReference type="SMART" id="SM00256">
    <property type="entry name" value="FBOX"/>
    <property type="match status" value="2"/>
</dbReference>
<feature type="domain" description="F-box" evidence="1">
    <location>
        <begin position="598"/>
        <end position="652"/>
    </location>
</feature>
<dbReference type="AlphaFoldDB" id="A0AA38SVH8"/>
<protein>
    <recommendedName>
        <fullName evidence="1">F-box domain-containing protein</fullName>
    </recommendedName>
</protein>
<dbReference type="InterPro" id="IPR053772">
    <property type="entry name" value="At1g61320/At1g61330-like"/>
</dbReference>
<dbReference type="InterPro" id="IPR036047">
    <property type="entry name" value="F-box-like_dom_sf"/>
</dbReference>
<dbReference type="SUPFAM" id="SSF81383">
    <property type="entry name" value="F-box domain"/>
    <property type="match status" value="2"/>
</dbReference>
<dbReference type="Proteomes" id="UP001172457">
    <property type="component" value="Chromosome 7"/>
</dbReference>
<dbReference type="InterPro" id="IPR001810">
    <property type="entry name" value="F-box_dom"/>
</dbReference>
<sequence>MVGYRVGDGGVAEVAGDGGDGGLLTGNVLEMMMEVGLEDGGGLDVLLLGGDGRWRWFVGEDGAGDGSSMVAGEADGSFLGEDFLCKYEEKETAGTKQGEFLKILTTEYVDYHNLTLILCNRSVKTKFSCFVYVIYVYFLKDDLHNLGPDDLLSRLPDEILVSILSSLPLKEAAATSLLSRRWRYLWCQTDRLLFEDMERWGFIQNELDSSYSDARDEYMSWVDHIIHQHKSPTIDEFKIRFGLDENAKAVIDKWIKYAISKNVQTLELFLLRIHATCGNYCFPNKIFDRYCGSSLKRHSFNDPLMEIKFLKSLILRCVDVDDEGVKKIQNNCPVLEHLFIMCSRKLVKPEIHGKGLALKSLDIRSCSGLESVEICDSNIVFFNCFDASSVTLRFDNLQKLEKICIDKGHSWKELNDMFCQISRAPYLQVLELDLYYKQGDIELHPFPMLQKLKQLIVTVLGEDEDDGFFVLPSLLEACPNLQRLTIKVFDLSLFTSRKDLIELRFSWPREVKPNRGVRQMAKKPHQSLEVVKMVVYRGWASDLELFMYFIQNCVALKKLVIKPTTGDKDGARYHAQQQLKPITPAGVQLDDLYNLGSDDLLSQLPDEILVSILSKLCLRDAVVTSKLSRRWRYLWCQTDRLVFVDRKRWSSIDTLSNEKKNKYMSWVNHIIHQHKGLTIDKFEIHFNLDENAKSEIDKWIEFAVSKKVHTLVLNLMRLGTTQENYCFPNKIFDRERGYSLKRHSFNDPVMEIKFLKSLILMRVDVDDEDLKKILNNCPVLEHLYIFCSRKLVKPKIIGKGLVLKNLDIVSCFGLESIEICDSNIVFFNCDGGSSMTLRFDNLQKLEKICIRKDHSWKELNDMFCKLSQLTCLHVLELNLFHVQVRITQM</sequence>
<dbReference type="InterPro" id="IPR055357">
    <property type="entry name" value="LRR_At1g61320_AtMIF1"/>
</dbReference>
<dbReference type="Gene3D" id="3.80.10.10">
    <property type="entry name" value="Ribonuclease Inhibitor"/>
    <property type="match status" value="2"/>
</dbReference>
<keyword evidence="3" id="KW-1185">Reference proteome</keyword>
<feature type="domain" description="F-box" evidence="1">
    <location>
        <begin position="149"/>
        <end position="197"/>
    </location>
</feature>
<proteinExistence type="predicted"/>
<evidence type="ECO:0000313" key="2">
    <source>
        <dbReference type="EMBL" id="KAJ9539982.1"/>
    </source>
</evidence>
<reference evidence="2" key="1">
    <citation type="submission" date="2023-03" db="EMBL/GenBank/DDBJ databases">
        <title>Chromosome-scale reference genome and RAD-based genetic map of yellow starthistle (Centaurea solstitialis) reveal putative structural variation and QTLs associated with invader traits.</title>
        <authorList>
            <person name="Reatini B."/>
            <person name="Cang F.A."/>
            <person name="Jiang Q."/>
            <person name="Mckibben M.T.W."/>
            <person name="Barker M.S."/>
            <person name="Rieseberg L.H."/>
            <person name="Dlugosch K.M."/>
        </authorList>
    </citation>
    <scope>NUCLEOTIDE SEQUENCE</scope>
    <source>
        <strain evidence="2">CAN-66</strain>
        <tissue evidence="2">Leaf</tissue>
    </source>
</reference>
<organism evidence="2 3">
    <name type="scientific">Centaurea solstitialis</name>
    <name type="common">yellow star-thistle</name>
    <dbReference type="NCBI Taxonomy" id="347529"/>
    <lineage>
        <taxon>Eukaryota</taxon>
        <taxon>Viridiplantae</taxon>
        <taxon>Streptophyta</taxon>
        <taxon>Embryophyta</taxon>
        <taxon>Tracheophyta</taxon>
        <taxon>Spermatophyta</taxon>
        <taxon>Magnoliopsida</taxon>
        <taxon>eudicotyledons</taxon>
        <taxon>Gunneridae</taxon>
        <taxon>Pentapetalae</taxon>
        <taxon>asterids</taxon>
        <taxon>campanulids</taxon>
        <taxon>Asterales</taxon>
        <taxon>Asteraceae</taxon>
        <taxon>Carduoideae</taxon>
        <taxon>Cardueae</taxon>
        <taxon>Centaureinae</taxon>
        <taxon>Centaurea</taxon>
    </lineage>
</organism>
<dbReference type="Pfam" id="PF23622">
    <property type="entry name" value="LRR_At1g61320_AtMIF1"/>
    <property type="match status" value="2"/>
</dbReference>